<dbReference type="PATRIC" id="fig|1514904.3.peg.4"/>
<comment type="similarity">
    <text evidence="2">Belongs to the bacterial solute-binding protein 1 family.</text>
</comment>
<keyword evidence="4" id="KW-0732">Signal</keyword>
<evidence type="ECO:0000256" key="2">
    <source>
        <dbReference type="ARBA" id="ARBA00008520"/>
    </source>
</evidence>
<evidence type="ECO:0000313" key="5">
    <source>
        <dbReference type="EMBL" id="KPB02720.1"/>
    </source>
</evidence>
<protein>
    <submittedName>
        <fullName evidence="5">ABC transporter substrate-binding protein</fullName>
    </submittedName>
</protein>
<evidence type="ECO:0000313" key="6">
    <source>
        <dbReference type="Proteomes" id="UP000038011"/>
    </source>
</evidence>
<organism evidence="5 6">
    <name type="scientific">Ahrensia marina</name>
    <dbReference type="NCBI Taxonomy" id="1514904"/>
    <lineage>
        <taxon>Bacteria</taxon>
        <taxon>Pseudomonadati</taxon>
        <taxon>Pseudomonadota</taxon>
        <taxon>Alphaproteobacteria</taxon>
        <taxon>Hyphomicrobiales</taxon>
        <taxon>Ahrensiaceae</taxon>
        <taxon>Ahrensia</taxon>
    </lineage>
</organism>
<reference evidence="5 6" key="1">
    <citation type="submission" date="2015-01" db="EMBL/GenBank/DDBJ databases">
        <title>Ahrensia donghaiensis sp. nov., a novel dimethylsulphoniopropionate-cleavage bacterium isolated from seawater and emended descriptions of the genus Ahrensia and Ahrensia kielensis.</title>
        <authorList>
            <person name="Liu J."/>
        </authorList>
    </citation>
    <scope>NUCLEOTIDE SEQUENCE [LARGE SCALE GENOMIC DNA]</scope>
    <source>
        <strain evidence="5 6">LZD062</strain>
    </source>
</reference>
<dbReference type="AlphaFoldDB" id="A0A0M9GPL6"/>
<name>A0A0M9GPL6_9HYPH</name>
<accession>A0A0M9GPL6</accession>
<feature type="signal peptide" evidence="4">
    <location>
        <begin position="1"/>
        <end position="28"/>
    </location>
</feature>
<dbReference type="PANTHER" id="PTHR43649:SF12">
    <property type="entry name" value="DIACETYLCHITOBIOSE BINDING PROTEIN DASA"/>
    <property type="match status" value="1"/>
</dbReference>
<keyword evidence="3" id="KW-0574">Periplasm</keyword>
<dbReference type="InterPro" id="IPR050490">
    <property type="entry name" value="Bact_solute-bd_prot1"/>
</dbReference>
<dbReference type="RefSeq" id="WP_053997273.1">
    <property type="nucleotide sequence ID" value="NZ_JXMU01000001.1"/>
</dbReference>
<dbReference type="EMBL" id="JXMU01000001">
    <property type="protein sequence ID" value="KPB02720.1"/>
    <property type="molecule type" value="Genomic_DNA"/>
</dbReference>
<comment type="subcellular location">
    <subcellularLocation>
        <location evidence="1">Periplasm</location>
    </subcellularLocation>
</comment>
<dbReference type="PANTHER" id="PTHR43649">
    <property type="entry name" value="ARABINOSE-BINDING PROTEIN-RELATED"/>
    <property type="match status" value="1"/>
</dbReference>
<comment type="caution">
    <text evidence="5">The sequence shown here is derived from an EMBL/GenBank/DDBJ whole genome shotgun (WGS) entry which is preliminary data.</text>
</comment>
<dbReference type="Proteomes" id="UP000038011">
    <property type="component" value="Unassembled WGS sequence"/>
</dbReference>
<dbReference type="Pfam" id="PF01547">
    <property type="entry name" value="SBP_bac_1"/>
    <property type="match status" value="1"/>
</dbReference>
<dbReference type="InterPro" id="IPR006059">
    <property type="entry name" value="SBP"/>
</dbReference>
<dbReference type="STRING" id="1514904.SU32_00020"/>
<gene>
    <name evidence="5" type="ORF">SU32_00020</name>
</gene>
<dbReference type="Gene3D" id="3.40.190.10">
    <property type="entry name" value="Periplasmic binding protein-like II"/>
    <property type="match status" value="1"/>
</dbReference>
<dbReference type="GO" id="GO:0042597">
    <property type="term" value="C:periplasmic space"/>
    <property type="evidence" value="ECO:0007669"/>
    <property type="project" value="UniProtKB-SubCell"/>
</dbReference>
<evidence type="ECO:0000256" key="4">
    <source>
        <dbReference type="SAM" id="SignalP"/>
    </source>
</evidence>
<feature type="chain" id="PRO_5005836492" evidence="4">
    <location>
        <begin position="29"/>
        <end position="426"/>
    </location>
</feature>
<evidence type="ECO:0000256" key="1">
    <source>
        <dbReference type="ARBA" id="ARBA00004418"/>
    </source>
</evidence>
<dbReference type="OrthoDB" id="6416561at2"/>
<dbReference type="SUPFAM" id="SSF53850">
    <property type="entry name" value="Periplasmic binding protein-like II"/>
    <property type="match status" value="1"/>
</dbReference>
<evidence type="ECO:0000256" key="3">
    <source>
        <dbReference type="ARBA" id="ARBA00022764"/>
    </source>
</evidence>
<keyword evidence="6" id="KW-1185">Reference proteome</keyword>
<sequence length="426" mass="46062">MSINSMKILLASATAITGMAVGTGMSFAQEITYMCSSDGTECATAREIFDRFEEENPGVTVKIDEVPYKAILESLPVQLAAGDAPDMAKLTDLGGLAQYYLDLTPYVDADYWEKSFGGTLDWYRKGPDDNGIYGLHSQLTITGAYINKTLFEQAEVEVPGPDATWDDWAAATKEVAEKTETQFPMAMDRSGHRIAGPAISAGAKLFNEDGTGMLVDEGFTNYVKKFVEWHNDGTMARDVWAGTGGSSYQAADKEFINGQLVYYYSGSWQVAKLDEQIGDAFDWEVVGTPCGEGGCSGMPGGAGIVGFASTEHPELVAKAIDYLAQEENYAEMTAKTKNIPAHAAVAQKGVEYPDTSPAAAEALNAWAAQVSKISPIAYAYQGYKNNRAMFNISVERITQAIVGELTVDEAMERAKEDLKKALSEVQ</sequence>
<proteinExistence type="inferred from homology"/>